<evidence type="ECO:0000313" key="8">
    <source>
        <dbReference type="EMBL" id="WMI40002.1"/>
    </source>
</evidence>
<keyword evidence="3" id="KW-0548">Nucleotidyltransferase</keyword>
<feature type="region of interest" description="Disordered" evidence="6">
    <location>
        <begin position="1"/>
        <end position="32"/>
    </location>
</feature>
<dbReference type="GO" id="GO:0039694">
    <property type="term" value="P:viral RNA genome replication"/>
    <property type="evidence" value="ECO:0007669"/>
    <property type="project" value="InterPro"/>
</dbReference>
<dbReference type="InterPro" id="IPR001205">
    <property type="entry name" value="RNA-dir_pol_C"/>
</dbReference>
<evidence type="ECO:0000256" key="3">
    <source>
        <dbReference type="ARBA" id="ARBA00022695"/>
    </source>
</evidence>
<keyword evidence="2" id="KW-0808">Transferase</keyword>
<reference evidence="8" key="1">
    <citation type="journal article" date="2023" name="Microbiol. Spectr.">
        <title>Extreme Diversity of Mycoviruses Present in Single Strains of Rhizoctonia cerealis, the Pathogen of Wheat Sharp Eyespot.</title>
        <authorList>
            <person name="Li W."/>
            <person name="Sun H."/>
            <person name="Cao S."/>
            <person name="Zhang A."/>
            <person name="Zhang H."/>
            <person name="Shu Y."/>
            <person name="Chen H."/>
        </authorList>
    </citation>
    <scope>NUCLEOTIDE SEQUENCE</scope>
    <source>
        <strain evidence="8">RcOCV-10125-3</strain>
    </source>
</reference>
<name>A0AA51BQ72_9VIRU</name>
<dbReference type="Gene3D" id="3.30.70.270">
    <property type="match status" value="1"/>
</dbReference>
<reference evidence="8" key="2">
    <citation type="submission" date="2023-05" db="EMBL/GenBank/DDBJ databases">
        <authorList>
            <person name="Li W."/>
        </authorList>
    </citation>
    <scope>NUCLEOTIDE SEQUENCE</scope>
    <source>
        <strain evidence="8">RcOCV-10125-3</strain>
    </source>
</reference>
<evidence type="ECO:0000256" key="2">
    <source>
        <dbReference type="ARBA" id="ARBA00022679"/>
    </source>
</evidence>
<proteinExistence type="predicted"/>
<sequence>MEHAPTFNFTLPEVTPPSSPPQEPTGSKRKAREVIDIEVTSNSTQSTYSAMGHLVPTGRHDTRRRNARKRRKLAGEVSKEVMQEYERWKEHFSHVHVGVYEGDLLSRGLNRRRPPVYVRGFAAPNPILQEFLDDVQPDLHGVDLSGHCFMTSNLQAQMDHLKHYDYEPTIPSPRVQSDYELAASLVDKMLSGWDLLQFPEEDDIDGVSFHKDRFPGWEYRAEGYKTRGAAADAARVDAKRTFRALMEGQDVRPHFVRMGGRGKPVSKSQAEAEAEKLVKGRLILMTSSRDFYVCGVTEQPLNDLFKDKDCFISVGDSWYLGGSHDSYLRYTGYDKYYCFDAKKFDSSIPPYMIKRAILTLRDRFEDGRHERYDTYWDFVERTMFETEILRDDGLIFTKHTGTTSGHNHNSIVQSIISATLFFYALVQLNPELTGSELVRNTAIKTLGDDTLPATRAPIAPTHYRTIANLIWDDLHIDWRGEKSYATNSYLDLDLDDPKFTEKDRFLSVQYLGKYFALTEYVTEDGTYDRCIPYRPFAETLIRLFYPERAIDANKYTREEIGAIYYQRALGHLLDGYGNPWTRAFLDRYLDWMEERDFNRVTQWDEDAEAKFMMDYGAAREPLTIVPRRYNYDEWLDLVILPKKVVVSSFSLDTYMEEVLDEGSNPVEST</sequence>
<feature type="compositionally biased region" description="Pro residues" evidence="6">
    <location>
        <begin position="14"/>
        <end position="23"/>
    </location>
</feature>
<keyword evidence="1 8" id="KW-0696">RNA-directed RNA polymerase</keyword>
<dbReference type="GO" id="GO:0000166">
    <property type="term" value="F:nucleotide binding"/>
    <property type="evidence" value="ECO:0007669"/>
    <property type="project" value="UniProtKB-KW"/>
</dbReference>
<dbReference type="InterPro" id="IPR007094">
    <property type="entry name" value="RNA-dir_pol_PSvirus"/>
</dbReference>
<dbReference type="InterPro" id="IPR043502">
    <property type="entry name" value="DNA/RNA_pol_sf"/>
</dbReference>
<dbReference type="Pfam" id="PF00680">
    <property type="entry name" value="RdRP_1"/>
    <property type="match status" value="1"/>
</dbReference>
<keyword evidence="5" id="KW-0693">Viral RNA replication</keyword>
<accession>A0AA51BQ72</accession>
<dbReference type="PROSITE" id="PS50507">
    <property type="entry name" value="RDRP_SSRNA_POS"/>
    <property type="match status" value="1"/>
</dbReference>
<evidence type="ECO:0000256" key="1">
    <source>
        <dbReference type="ARBA" id="ARBA00022484"/>
    </source>
</evidence>
<dbReference type="GO" id="GO:0006351">
    <property type="term" value="P:DNA-templated transcription"/>
    <property type="evidence" value="ECO:0007669"/>
    <property type="project" value="InterPro"/>
</dbReference>
<dbReference type="InterPro" id="IPR043128">
    <property type="entry name" value="Rev_trsase/Diguanyl_cyclase"/>
</dbReference>
<evidence type="ECO:0000256" key="6">
    <source>
        <dbReference type="SAM" id="MobiDB-lite"/>
    </source>
</evidence>
<dbReference type="SUPFAM" id="SSF56672">
    <property type="entry name" value="DNA/RNA polymerases"/>
    <property type="match status" value="1"/>
</dbReference>
<evidence type="ECO:0000259" key="7">
    <source>
        <dbReference type="PROSITE" id="PS50507"/>
    </source>
</evidence>
<dbReference type="EMBL" id="OQ999682">
    <property type="protein sequence ID" value="WMI40002.1"/>
    <property type="molecule type" value="Genomic_RNA"/>
</dbReference>
<feature type="domain" description="RdRp catalytic" evidence="7">
    <location>
        <begin position="334"/>
        <end position="462"/>
    </location>
</feature>
<evidence type="ECO:0000256" key="5">
    <source>
        <dbReference type="ARBA" id="ARBA00022953"/>
    </source>
</evidence>
<protein>
    <submittedName>
        <fullName evidence="8">RNA-dependent RNA polymerase</fullName>
    </submittedName>
</protein>
<evidence type="ECO:0000256" key="4">
    <source>
        <dbReference type="ARBA" id="ARBA00022741"/>
    </source>
</evidence>
<dbReference type="GO" id="GO:0003968">
    <property type="term" value="F:RNA-directed RNA polymerase activity"/>
    <property type="evidence" value="ECO:0007669"/>
    <property type="project" value="UniProtKB-KW"/>
</dbReference>
<organism evidence="8">
    <name type="scientific">Rhizoctonia cerealis orthocurvulavirus</name>
    <dbReference type="NCBI Taxonomy" id="3068670"/>
    <lineage>
        <taxon>Viruses</taxon>
        <taxon>Riboviria</taxon>
        <taxon>Orthornavirae</taxon>
        <taxon>Pisuviricota</taxon>
        <taxon>Duplopiviricetes</taxon>
        <taxon>Durnavirales</taxon>
        <taxon>Curvulaviridae</taxon>
        <taxon>Orthocurvulavirus</taxon>
    </lineage>
</organism>
<keyword evidence="4" id="KW-0547">Nucleotide-binding</keyword>
<dbReference type="GO" id="GO:0003723">
    <property type="term" value="F:RNA binding"/>
    <property type="evidence" value="ECO:0007669"/>
    <property type="project" value="InterPro"/>
</dbReference>